<dbReference type="PROSITE" id="PS50893">
    <property type="entry name" value="ABC_TRANSPORTER_2"/>
    <property type="match status" value="1"/>
</dbReference>
<reference evidence="5" key="1">
    <citation type="journal article" date="2020" name="mSystems">
        <title>Genome- and Community-Level Interaction Insights into Carbon Utilization and Element Cycling Functions of Hydrothermarchaeota in Hydrothermal Sediment.</title>
        <authorList>
            <person name="Zhou Z."/>
            <person name="Liu Y."/>
            <person name="Xu W."/>
            <person name="Pan J."/>
            <person name="Luo Z.H."/>
            <person name="Li M."/>
        </authorList>
    </citation>
    <scope>NUCLEOTIDE SEQUENCE [LARGE SCALE GENOMIC DNA]</scope>
    <source>
        <strain evidence="5">SpSt-1</strain>
    </source>
</reference>
<evidence type="ECO:0000256" key="2">
    <source>
        <dbReference type="ARBA" id="ARBA00022741"/>
    </source>
</evidence>
<protein>
    <submittedName>
        <fullName evidence="5">ABC transporter ATP-binding protein</fullName>
    </submittedName>
</protein>
<keyword evidence="3 5" id="KW-0067">ATP-binding</keyword>
<name>A0A7C5Z3T8_9CREN</name>
<dbReference type="Pfam" id="PF00005">
    <property type="entry name" value="ABC_tran"/>
    <property type="match status" value="1"/>
</dbReference>
<dbReference type="GO" id="GO:0015833">
    <property type="term" value="P:peptide transport"/>
    <property type="evidence" value="ECO:0007669"/>
    <property type="project" value="InterPro"/>
</dbReference>
<dbReference type="InterPro" id="IPR003593">
    <property type="entry name" value="AAA+_ATPase"/>
</dbReference>
<dbReference type="Gene3D" id="3.40.50.300">
    <property type="entry name" value="P-loop containing nucleotide triphosphate hydrolases"/>
    <property type="match status" value="1"/>
</dbReference>
<dbReference type="InterPro" id="IPR013563">
    <property type="entry name" value="Oligopep_ABC_C"/>
</dbReference>
<gene>
    <name evidence="5" type="ORF">ENL47_00320</name>
</gene>
<evidence type="ECO:0000256" key="1">
    <source>
        <dbReference type="ARBA" id="ARBA00022448"/>
    </source>
</evidence>
<comment type="caution">
    <text evidence="5">The sequence shown here is derived from an EMBL/GenBank/DDBJ whole genome shotgun (WGS) entry which is preliminary data.</text>
</comment>
<dbReference type="Pfam" id="PF08352">
    <property type="entry name" value="oligo_HPY"/>
    <property type="match status" value="1"/>
</dbReference>
<dbReference type="InterPro" id="IPR003439">
    <property type="entry name" value="ABC_transporter-like_ATP-bd"/>
</dbReference>
<dbReference type="GO" id="GO:0016887">
    <property type="term" value="F:ATP hydrolysis activity"/>
    <property type="evidence" value="ECO:0007669"/>
    <property type="project" value="InterPro"/>
</dbReference>
<organism evidence="5">
    <name type="scientific">Ignisphaera aggregans</name>
    <dbReference type="NCBI Taxonomy" id="334771"/>
    <lineage>
        <taxon>Archaea</taxon>
        <taxon>Thermoproteota</taxon>
        <taxon>Thermoprotei</taxon>
        <taxon>Desulfurococcales</taxon>
        <taxon>Desulfurococcaceae</taxon>
        <taxon>Ignisphaera</taxon>
    </lineage>
</organism>
<sequence>MTNETVLILNNVKAGYAIKRKFIDAVSSVSLELFHGEIFGLAGESGCGKSTLLRVIYGFVEPPLQMMEGSVILKTKNEKFEINKLGIEELKKRVWWRYITWILQGAMNVLNPTMRIQDHFIEMMMLYSNVDRKEAYKFILEYLRSLGLPKEVASAYPTQLSGGMKQRIVIALALLFNPLVVLADEPTSALDVVTQRVLLEHLLSVQKEKRFTLVLVSHDMDIHGVFTDRIGVMYAGKIVEVAPTKELFNEPMHPYSKALIESLPRVGDKTIRKGLTGSPPDLSNPPPGCRFHPRCPYAMDICRREEPPQITIDKNRYVSCWLYTKR</sequence>
<accession>A0A7C5Z3T8</accession>
<evidence type="ECO:0000259" key="4">
    <source>
        <dbReference type="PROSITE" id="PS50893"/>
    </source>
</evidence>
<keyword evidence="2" id="KW-0547">Nucleotide-binding</keyword>
<dbReference type="CDD" id="cd03257">
    <property type="entry name" value="ABC_NikE_OppD_transporters"/>
    <property type="match status" value="1"/>
</dbReference>
<dbReference type="NCBIfam" id="TIGR01727">
    <property type="entry name" value="oligo_HPY"/>
    <property type="match status" value="1"/>
</dbReference>
<dbReference type="PROSITE" id="PS00211">
    <property type="entry name" value="ABC_TRANSPORTER_1"/>
    <property type="match status" value="1"/>
</dbReference>
<dbReference type="SUPFAM" id="SSF52540">
    <property type="entry name" value="P-loop containing nucleoside triphosphate hydrolases"/>
    <property type="match status" value="1"/>
</dbReference>
<dbReference type="PANTHER" id="PTHR43067">
    <property type="entry name" value="OLIGOPEPTIDE/DIPEPTIDE ABC TRANSPORTER, ATPASE SUBUNIT"/>
    <property type="match status" value="1"/>
</dbReference>
<dbReference type="EMBL" id="DRUB01000008">
    <property type="protein sequence ID" value="HHR95296.1"/>
    <property type="molecule type" value="Genomic_DNA"/>
</dbReference>
<dbReference type="GO" id="GO:0005524">
    <property type="term" value="F:ATP binding"/>
    <property type="evidence" value="ECO:0007669"/>
    <property type="project" value="UniProtKB-KW"/>
</dbReference>
<feature type="domain" description="ABC transporter" evidence="4">
    <location>
        <begin position="7"/>
        <end position="260"/>
    </location>
</feature>
<dbReference type="SMART" id="SM00382">
    <property type="entry name" value="AAA"/>
    <property type="match status" value="1"/>
</dbReference>
<dbReference type="PANTHER" id="PTHR43067:SF3">
    <property type="entry name" value="MALTOSE ABC TRANSPORTER, ATP-BINDING PROTEIN"/>
    <property type="match status" value="1"/>
</dbReference>
<dbReference type="InterPro" id="IPR017871">
    <property type="entry name" value="ABC_transporter-like_CS"/>
</dbReference>
<dbReference type="AlphaFoldDB" id="A0A7C5Z3T8"/>
<evidence type="ECO:0000313" key="5">
    <source>
        <dbReference type="EMBL" id="HHR95296.1"/>
    </source>
</evidence>
<dbReference type="InterPro" id="IPR027417">
    <property type="entry name" value="P-loop_NTPase"/>
</dbReference>
<evidence type="ECO:0000256" key="3">
    <source>
        <dbReference type="ARBA" id="ARBA00022840"/>
    </source>
</evidence>
<proteinExistence type="predicted"/>
<keyword evidence="1" id="KW-0813">Transport</keyword>